<sequence length="314" mass="35042">MDPDTPHPTDGEPREPQPTPAVPEETPERPSGFPFTLRGVASFAQSGWGRLFAWQLIVTISLGGSVLLVLAQHWAPVVDQAIREHMPTETGLKDGRLIWPNDEPKVFARNSYLCLAVDSEGTGNHGQMADFQIELRRDSWICRSILGYSKFQYSKQDLPLTRKQFVPWWGSRRPFLLLGSAVVIGFLFWLGWLGLGFIGIWPAKIITYYADRESGFGKLWRMSSAALLPTGVLMTMGFLCYSMRLLPMVGLLILFPLHLILGGVYLFFSTFLLPKVVMNLANPFDGNPPTNAEDEKLDGTDPANPFVADNEENG</sequence>
<dbReference type="EMBL" id="UINC01077358">
    <property type="protein sequence ID" value="SVC17407.1"/>
    <property type="molecule type" value="Genomic_DNA"/>
</dbReference>
<evidence type="ECO:0000313" key="3">
    <source>
        <dbReference type="EMBL" id="SVC17407.1"/>
    </source>
</evidence>
<feature type="region of interest" description="Disordered" evidence="1">
    <location>
        <begin position="1"/>
        <end position="32"/>
    </location>
</feature>
<keyword evidence="2" id="KW-1133">Transmembrane helix</keyword>
<keyword evidence="2" id="KW-0472">Membrane</keyword>
<name>A0A382K2V8_9ZZZZ</name>
<organism evidence="3">
    <name type="scientific">marine metagenome</name>
    <dbReference type="NCBI Taxonomy" id="408172"/>
    <lineage>
        <taxon>unclassified sequences</taxon>
        <taxon>metagenomes</taxon>
        <taxon>ecological metagenomes</taxon>
    </lineage>
</organism>
<feature type="transmembrane region" description="Helical" evidence="2">
    <location>
        <begin position="52"/>
        <end position="71"/>
    </location>
</feature>
<feature type="transmembrane region" description="Helical" evidence="2">
    <location>
        <begin position="248"/>
        <end position="268"/>
    </location>
</feature>
<gene>
    <name evidence="3" type="ORF">METZ01_LOCUS270261</name>
</gene>
<evidence type="ECO:0000256" key="2">
    <source>
        <dbReference type="SAM" id="Phobius"/>
    </source>
</evidence>
<feature type="transmembrane region" description="Helical" evidence="2">
    <location>
        <begin position="220"/>
        <end position="241"/>
    </location>
</feature>
<feature type="compositionally biased region" description="Basic and acidic residues" evidence="1">
    <location>
        <begin position="1"/>
        <end position="15"/>
    </location>
</feature>
<feature type="region of interest" description="Disordered" evidence="1">
    <location>
        <begin position="289"/>
        <end position="314"/>
    </location>
</feature>
<proteinExistence type="predicted"/>
<evidence type="ECO:0000256" key="1">
    <source>
        <dbReference type="SAM" id="MobiDB-lite"/>
    </source>
</evidence>
<reference evidence="3" key="1">
    <citation type="submission" date="2018-05" db="EMBL/GenBank/DDBJ databases">
        <authorList>
            <person name="Lanie J.A."/>
            <person name="Ng W.-L."/>
            <person name="Kazmierczak K.M."/>
            <person name="Andrzejewski T.M."/>
            <person name="Davidsen T.M."/>
            <person name="Wayne K.J."/>
            <person name="Tettelin H."/>
            <person name="Glass J.I."/>
            <person name="Rusch D."/>
            <person name="Podicherti R."/>
            <person name="Tsui H.-C.T."/>
            <person name="Winkler M.E."/>
        </authorList>
    </citation>
    <scope>NUCLEOTIDE SEQUENCE</scope>
</reference>
<keyword evidence="2" id="KW-0812">Transmembrane</keyword>
<feature type="transmembrane region" description="Helical" evidence="2">
    <location>
        <begin position="175"/>
        <end position="200"/>
    </location>
</feature>
<protein>
    <submittedName>
        <fullName evidence="3">Uncharacterized protein</fullName>
    </submittedName>
</protein>
<dbReference type="AlphaFoldDB" id="A0A382K2V8"/>
<accession>A0A382K2V8</accession>